<evidence type="ECO:0000313" key="3">
    <source>
        <dbReference type="RefSeq" id="XP_004510346.1"/>
    </source>
</evidence>
<evidence type="ECO:0000313" key="2">
    <source>
        <dbReference type="Proteomes" id="UP000087171"/>
    </source>
</evidence>
<dbReference type="OrthoDB" id="4869960at2759"/>
<evidence type="ECO:0000259" key="1">
    <source>
        <dbReference type="PROSITE" id="PS51980"/>
    </source>
</evidence>
<dbReference type="Proteomes" id="UP000087171">
    <property type="component" value="Chromosome Ca7"/>
</dbReference>
<reference evidence="2" key="1">
    <citation type="journal article" date="2013" name="Nat. Biotechnol.">
        <title>Draft genome sequence of chickpea (Cicer arietinum) provides a resource for trait improvement.</title>
        <authorList>
            <person name="Varshney R.K."/>
            <person name="Song C."/>
            <person name="Saxena R.K."/>
            <person name="Azam S."/>
            <person name="Yu S."/>
            <person name="Sharpe A.G."/>
            <person name="Cannon S."/>
            <person name="Baek J."/>
            <person name="Rosen B.D."/>
            <person name="Tar'an B."/>
            <person name="Millan T."/>
            <person name="Zhang X."/>
            <person name="Ramsay L.D."/>
            <person name="Iwata A."/>
            <person name="Wang Y."/>
            <person name="Nelson W."/>
            <person name="Farmer A.D."/>
            <person name="Gaur P.M."/>
            <person name="Soderlund C."/>
            <person name="Penmetsa R.V."/>
            <person name="Xu C."/>
            <person name="Bharti A.K."/>
            <person name="He W."/>
            <person name="Winter P."/>
            <person name="Zhao S."/>
            <person name="Hane J.K."/>
            <person name="Carrasquilla-Garcia N."/>
            <person name="Condie J.A."/>
            <person name="Upadhyaya H.D."/>
            <person name="Luo M.C."/>
            <person name="Thudi M."/>
            <person name="Gowda C.L."/>
            <person name="Singh N.P."/>
            <person name="Lichtenzveig J."/>
            <person name="Gali K.K."/>
            <person name="Rubio J."/>
            <person name="Nadarajan N."/>
            <person name="Dolezel J."/>
            <person name="Bansal K.C."/>
            <person name="Xu X."/>
            <person name="Edwards D."/>
            <person name="Zhang G."/>
            <person name="Kahl G."/>
            <person name="Gil J."/>
            <person name="Singh K.B."/>
            <person name="Datta S.K."/>
            <person name="Jackson S.A."/>
            <person name="Wang J."/>
            <person name="Cook D.R."/>
        </authorList>
    </citation>
    <scope>NUCLEOTIDE SEQUENCE [LARGE SCALE GENOMIC DNA]</scope>
    <source>
        <strain evidence="2">cv. CDC Frontier</strain>
    </source>
</reference>
<organism evidence="2 3">
    <name type="scientific">Cicer arietinum</name>
    <name type="common">Chickpea</name>
    <name type="synonym">Garbanzo</name>
    <dbReference type="NCBI Taxonomy" id="3827"/>
    <lineage>
        <taxon>Eukaryota</taxon>
        <taxon>Viridiplantae</taxon>
        <taxon>Streptophyta</taxon>
        <taxon>Embryophyta</taxon>
        <taxon>Tracheophyta</taxon>
        <taxon>Spermatophyta</taxon>
        <taxon>Magnoliopsida</taxon>
        <taxon>eudicotyledons</taxon>
        <taxon>Gunneridae</taxon>
        <taxon>Pentapetalae</taxon>
        <taxon>rosids</taxon>
        <taxon>fabids</taxon>
        <taxon>Fabales</taxon>
        <taxon>Fabaceae</taxon>
        <taxon>Papilionoideae</taxon>
        <taxon>50 kb inversion clade</taxon>
        <taxon>NPAAA clade</taxon>
        <taxon>Hologalegina</taxon>
        <taxon>IRL clade</taxon>
        <taxon>Cicereae</taxon>
        <taxon>Cicer</taxon>
    </lineage>
</organism>
<accession>A0A1S2YV08</accession>
<dbReference type="InterPro" id="IPR010844">
    <property type="entry name" value="Occludin_ELL"/>
</dbReference>
<dbReference type="Gene3D" id="6.10.140.340">
    <property type="match status" value="1"/>
</dbReference>
<protein>
    <submittedName>
        <fullName evidence="3">Uncharacterized protein LOC101499214</fullName>
    </submittedName>
</protein>
<dbReference type="AlphaFoldDB" id="A0A1S2YV08"/>
<proteinExistence type="predicted"/>
<dbReference type="GeneID" id="101499214"/>
<reference evidence="3" key="2">
    <citation type="submission" date="2025-08" db="UniProtKB">
        <authorList>
            <consortium name="RefSeq"/>
        </authorList>
    </citation>
    <scope>IDENTIFICATION</scope>
    <source>
        <tissue evidence="3">Etiolated seedlings</tissue>
    </source>
</reference>
<dbReference type="Pfam" id="PF07303">
    <property type="entry name" value="Occludin_ELL"/>
    <property type="match status" value="1"/>
</dbReference>
<dbReference type="PaxDb" id="3827-XP_004510346.1"/>
<dbReference type="RefSeq" id="XP_004510346.1">
    <property type="nucleotide sequence ID" value="XM_004510289.2"/>
</dbReference>
<dbReference type="SUPFAM" id="SSF144292">
    <property type="entry name" value="occludin/ELL-like"/>
    <property type="match status" value="1"/>
</dbReference>
<feature type="domain" description="OCEL" evidence="1">
    <location>
        <begin position="90"/>
        <end position="199"/>
    </location>
</feature>
<dbReference type="PANTHER" id="PTHR38372">
    <property type="entry name" value="DENTIN SIALOPHOSPHOPROTEIN-LIKE PROTEIN"/>
    <property type="match status" value="1"/>
</dbReference>
<sequence>MCVMEFPDVDDNIYLDDLDDMDMSSNVNEVKPSSSNLVKRERKNVENRFEESVNSNSIVMRSDSQHVKEENTEVESRVKQDSFPCSEYEKEKPELKGPITTFSQYKEYVQEYRHKHGSYISLHKILEDFRAEFKKLGEELENAKRNGHMDRHEQISKQIKETYLRYGSIHKRQKKIFIVLHEELKNINQRIKDFVASKRK</sequence>
<keyword evidence="2" id="KW-1185">Reference proteome</keyword>
<name>A0A1S2YV08_CICAR</name>
<dbReference type="PANTHER" id="PTHR38372:SF2">
    <property type="entry name" value="DENTIN SIALOPHOSPHOPROTEIN-LIKE PROTEIN"/>
    <property type="match status" value="1"/>
</dbReference>
<dbReference type="KEGG" id="cam:101499214"/>
<dbReference type="STRING" id="3827.A0A1S2YV08"/>
<dbReference type="eggNOG" id="ENOG502QSAQ">
    <property type="taxonomic scope" value="Eukaryota"/>
</dbReference>
<gene>
    <name evidence="3" type="primary">LOC101499214</name>
</gene>
<dbReference type="PROSITE" id="PS51980">
    <property type="entry name" value="OCEL"/>
    <property type="match status" value="1"/>
</dbReference>